<feature type="transmembrane region" description="Helical" evidence="2">
    <location>
        <begin position="112"/>
        <end position="134"/>
    </location>
</feature>
<feature type="region of interest" description="Disordered" evidence="1">
    <location>
        <begin position="340"/>
        <end position="363"/>
    </location>
</feature>
<keyword evidence="2" id="KW-0472">Membrane</keyword>
<name>A0A8H6ZHL5_9AGAR</name>
<dbReference type="AlphaFoldDB" id="A0A8H6ZHL5"/>
<evidence type="ECO:0000313" key="3">
    <source>
        <dbReference type="EMBL" id="KAF7376461.1"/>
    </source>
</evidence>
<organism evidence="3 4">
    <name type="scientific">Mycena sanguinolenta</name>
    <dbReference type="NCBI Taxonomy" id="230812"/>
    <lineage>
        <taxon>Eukaryota</taxon>
        <taxon>Fungi</taxon>
        <taxon>Dikarya</taxon>
        <taxon>Basidiomycota</taxon>
        <taxon>Agaricomycotina</taxon>
        <taxon>Agaricomycetes</taxon>
        <taxon>Agaricomycetidae</taxon>
        <taxon>Agaricales</taxon>
        <taxon>Marasmiineae</taxon>
        <taxon>Mycenaceae</taxon>
        <taxon>Mycena</taxon>
    </lineage>
</organism>
<feature type="transmembrane region" description="Helical" evidence="2">
    <location>
        <begin position="146"/>
        <end position="175"/>
    </location>
</feature>
<feature type="transmembrane region" description="Helical" evidence="2">
    <location>
        <begin position="17"/>
        <end position="42"/>
    </location>
</feature>
<feature type="transmembrane region" description="Helical" evidence="2">
    <location>
        <begin position="54"/>
        <end position="76"/>
    </location>
</feature>
<feature type="transmembrane region" description="Helical" evidence="2">
    <location>
        <begin position="195"/>
        <end position="218"/>
    </location>
</feature>
<dbReference type="OrthoDB" id="3259206at2759"/>
<gene>
    <name evidence="3" type="ORF">MSAN_00061700</name>
</gene>
<sequence length="363" mass="40036">MATSTPLPTLLAHAESVFIYDIVGIVLQTLFFGIYTVVAILSSRMLLKRGLKTLGNRVLFIMTLLVYLLSTAYWVYSFAHMVERTMIFFREHQVPNPSNLTPNDNLTKWSPLFNAIMLVNYIFSDVVVVWRAWILTYAGWENYRKYLCVTIGFLVLSTLSVAGVISFRIVTQIVAPYGQVPQSFNYLVEGINVLQISNLGFSLLSNLSATAVVGATAWRYRRSIRTAFADKKKTTTHQILILMVESGILYCISSLAVLISSFIRLPNGTLGDIFTPINVQIAGAYPSVVLLLVSTQSSLGETFVNTLQVGGSLSPPPTQFGNKEAKSGSIMQFRNPEFSGIETSLGEEGPGSDQLEHSSGMTN</sequence>
<dbReference type="EMBL" id="JACAZH010000001">
    <property type="protein sequence ID" value="KAF7376461.1"/>
    <property type="molecule type" value="Genomic_DNA"/>
</dbReference>
<keyword evidence="2" id="KW-1133">Transmembrane helix</keyword>
<keyword evidence="4" id="KW-1185">Reference proteome</keyword>
<evidence type="ECO:0000256" key="1">
    <source>
        <dbReference type="SAM" id="MobiDB-lite"/>
    </source>
</evidence>
<reference evidence="3" key="1">
    <citation type="submission" date="2020-05" db="EMBL/GenBank/DDBJ databases">
        <title>Mycena genomes resolve the evolution of fungal bioluminescence.</title>
        <authorList>
            <person name="Tsai I.J."/>
        </authorList>
    </citation>
    <scope>NUCLEOTIDE SEQUENCE</scope>
    <source>
        <strain evidence="3">160909Yilan</strain>
    </source>
</reference>
<protein>
    <submittedName>
        <fullName evidence="3">Uncharacterized protein</fullName>
    </submittedName>
</protein>
<comment type="caution">
    <text evidence="3">The sequence shown here is derived from an EMBL/GenBank/DDBJ whole genome shotgun (WGS) entry which is preliminary data.</text>
</comment>
<feature type="transmembrane region" description="Helical" evidence="2">
    <location>
        <begin position="239"/>
        <end position="261"/>
    </location>
</feature>
<keyword evidence="2" id="KW-0812">Transmembrane</keyword>
<dbReference type="Proteomes" id="UP000623467">
    <property type="component" value="Unassembled WGS sequence"/>
</dbReference>
<accession>A0A8H6ZHL5</accession>
<proteinExistence type="predicted"/>
<evidence type="ECO:0000313" key="4">
    <source>
        <dbReference type="Proteomes" id="UP000623467"/>
    </source>
</evidence>
<evidence type="ECO:0000256" key="2">
    <source>
        <dbReference type="SAM" id="Phobius"/>
    </source>
</evidence>